<dbReference type="Gene3D" id="3.40.1230.10">
    <property type="entry name" value="MTH938-like"/>
    <property type="match status" value="1"/>
</dbReference>
<dbReference type="Proteomes" id="UP000177950">
    <property type="component" value="Unassembled WGS sequence"/>
</dbReference>
<comment type="caution">
    <text evidence="1">The sequence shown here is derived from an EMBL/GenBank/DDBJ whole genome shotgun (WGS) entry which is preliminary data.</text>
</comment>
<sequence length="127" mass="13852">MKIHLETGAGAKIIRAYGTGQITVNDEVYVSSLVLMPDHILHPWGPARVSELGIKDFMQIAALQPEVVLLGTGARLRFPDPAMTQPLMQARIGMEVMDTAAACRTYNILMGEGRRVAAALMMIETET</sequence>
<dbReference type="InterPro" id="IPR007523">
    <property type="entry name" value="NDUFAF3/AAMDC"/>
</dbReference>
<protein>
    <recommendedName>
        <fullName evidence="3">Xcc1710-like domain-containing protein</fullName>
    </recommendedName>
</protein>
<dbReference type="PANTHER" id="PTHR21192:SF2">
    <property type="entry name" value="NADH DEHYDROGENASE [UBIQUINONE] 1 ALPHA SUBCOMPLEX ASSEMBLY FACTOR 3"/>
    <property type="match status" value="1"/>
</dbReference>
<accession>A0A1F6UKK0</accession>
<dbReference type="SUPFAM" id="SSF64076">
    <property type="entry name" value="MTH938-like"/>
    <property type="match status" value="1"/>
</dbReference>
<dbReference type="PANTHER" id="PTHR21192">
    <property type="entry name" value="NUCLEAR PROTEIN E3-3"/>
    <property type="match status" value="1"/>
</dbReference>
<proteinExistence type="predicted"/>
<dbReference type="AlphaFoldDB" id="A0A1F6UKK0"/>
<evidence type="ECO:0000313" key="1">
    <source>
        <dbReference type="EMBL" id="OGI57899.1"/>
    </source>
</evidence>
<dbReference type="EMBL" id="MFSV01000101">
    <property type="protein sequence ID" value="OGI57899.1"/>
    <property type="molecule type" value="Genomic_DNA"/>
</dbReference>
<organism evidence="1 2">
    <name type="scientific">Candidatus Muproteobacteria bacterium RBG_19FT_COMBO_61_10</name>
    <dbReference type="NCBI Taxonomy" id="1817761"/>
    <lineage>
        <taxon>Bacteria</taxon>
        <taxon>Pseudomonadati</taxon>
        <taxon>Pseudomonadota</taxon>
        <taxon>Candidatus Muproteobacteria</taxon>
    </lineage>
</organism>
<reference evidence="1 2" key="1">
    <citation type="journal article" date="2016" name="Nat. Commun.">
        <title>Thousands of microbial genomes shed light on interconnected biogeochemical processes in an aquifer system.</title>
        <authorList>
            <person name="Anantharaman K."/>
            <person name="Brown C.T."/>
            <person name="Hug L.A."/>
            <person name="Sharon I."/>
            <person name="Castelle C.J."/>
            <person name="Probst A.J."/>
            <person name="Thomas B.C."/>
            <person name="Singh A."/>
            <person name="Wilkins M.J."/>
            <person name="Karaoz U."/>
            <person name="Brodie E.L."/>
            <person name="Williams K.H."/>
            <person name="Hubbard S.S."/>
            <person name="Banfield J.F."/>
        </authorList>
    </citation>
    <scope>NUCLEOTIDE SEQUENCE [LARGE SCALE GENOMIC DNA]</scope>
</reference>
<evidence type="ECO:0000313" key="2">
    <source>
        <dbReference type="Proteomes" id="UP000177950"/>
    </source>
</evidence>
<evidence type="ECO:0008006" key="3">
    <source>
        <dbReference type="Google" id="ProtNLM"/>
    </source>
</evidence>
<dbReference type="Pfam" id="PF04430">
    <property type="entry name" value="DUF498"/>
    <property type="match status" value="1"/>
</dbReference>
<gene>
    <name evidence="1" type="ORF">A2V58_08565</name>
</gene>
<dbReference type="InterPro" id="IPR036748">
    <property type="entry name" value="MTH938-like_sf"/>
</dbReference>
<name>A0A1F6UKK0_9PROT</name>
<dbReference type="CDD" id="cd05560">
    <property type="entry name" value="Xcc1710_like"/>
    <property type="match status" value="1"/>
</dbReference>